<evidence type="ECO:0000313" key="1">
    <source>
        <dbReference type="EMBL" id="MDD1796416.1"/>
    </source>
</evidence>
<dbReference type="EMBL" id="JAJUBC010000071">
    <property type="protein sequence ID" value="MDD1796416.1"/>
    <property type="molecule type" value="Genomic_DNA"/>
</dbReference>
<reference evidence="1" key="1">
    <citation type="submission" date="2021-12" db="EMBL/GenBank/DDBJ databases">
        <title>Enterovibrio ZSDZ35 sp. nov. and Enterovibrio ZSDZ42 sp. nov., isolated from coastal seawater in Qingdao.</title>
        <authorList>
            <person name="Zhang P."/>
        </authorList>
    </citation>
    <scope>NUCLEOTIDE SEQUENCE</scope>
    <source>
        <strain evidence="1">ZSDZ42</strain>
    </source>
</reference>
<sequence>MIKVEYTLDGQSDGFELSALNDIDSLEFAHGQERISDNLAYELLMGAVSHLELNCNCEEFRDTPKDLALKLGFTKLLGFFEDKVIFVISA</sequence>
<organism evidence="1 2">
    <name type="scientific">Enterovibrio gelatinilyticus</name>
    <dbReference type="NCBI Taxonomy" id="2899819"/>
    <lineage>
        <taxon>Bacteria</taxon>
        <taxon>Pseudomonadati</taxon>
        <taxon>Pseudomonadota</taxon>
        <taxon>Gammaproteobacteria</taxon>
        <taxon>Vibrionales</taxon>
        <taxon>Vibrionaceae</taxon>
        <taxon>Enterovibrio</taxon>
    </lineage>
</organism>
<dbReference type="RefSeq" id="WP_274167138.1">
    <property type="nucleotide sequence ID" value="NZ_JAJUBC010000071.1"/>
</dbReference>
<name>A0ABT5R814_9GAMM</name>
<dbReference type="Proteomes" id="UP001149400">
    <property type="component" value="Unassembled WGS sequence"/>
</dbReference>
<accession>A0ABT5R814</accession>
<keyword evidence="2" id="KW-1185">Reference proteome</keyword>
<evidence type="ECO:0000313" key="2">
    <source>
        <dbReference type="Proteomes" id="UP001149400"/>
    </source>
</evidence>
<proteinExistence type="predicted"/>
<gene>
    <name evidence="1" type="ORF">LRP50_25195</name>
</gene>
<comment type="caution">
    <text evidence="1">The sequence shown here is derived from an EMBL/GenBank/DDBJ whole genome shotgun (WGS) entry which is preliminary data.</text>
</comment>
<protein>
    <submittedName>
        <fullName evidence="1">Uncharacterized protein</fullName>
    </submittedName>
</protein>